<evidence type="ECO:0000313" key="5">
    <source>
        <dbReference type="Proteomes" id="UP000654075"/>
    </source>
</evidence>
<gene>
    <name evidence="2" type="ORF">PGLA1383_LOCUS26829</name>
    <name evidence="3" type="ORF">PGLA2088_LOCUS23801</name>
</gene>
<dbReference type="EMBL" id="CAJNNV010024221">
    <property type="protein sequence ID" value="CAE8608996.1"/>
    <property type="molecule type" value="Genomic_DNA"/>
</dbReference>
<dbReference type="Proteomes" id="UP000654075">
    <property type="component" value="Unassembled WGS sequence"/>
</dbReference>
<reference evidence="3" key="1">
    <citation type="submission" date="2021-02" db="EMBL/GenBank/DDBJ databases">
        <authorList>
            <person name="Dougan E. K."/>
            <person name="Rhodes N."/>
            <person name="Thang M."/>
            <person name="Chan C."/>
        </authorList>
    </citation>
    <scope>NUCLEOTIDE SEQUENCE</scope>
</reference>
<feature type="region of interest" description="Disordered" evidence="1">
    <location>
        <begin position="351"/>
        <end position="375"/>
    </location>
</feature>
<sequence length="380" mass="41440">MSCALPEGQGKTLIFVDVDGVLNVGVRDGSKPPLLLREKDIALAQSLADSGIRGDDGRSIERLNDVASRDIGHGEDSGRNYTQFVSSASGLSDVLTSRLADLIHFAGLQRGEVQVVLSSSWRRPDHLPRRKALEQRLSELLMQPFRFHAQTDLRKEKMPADRLRIIGDFLQEYCVGRGSDSPLRVLILEDFFVNALDGWLCDRQPIDSAEAAERYLECRARASTPVLPLDGDAVTVKLVHTFAQWRTQSGLEVQVGVGLTLDHLHSAMRFITGGSTSSRGLLALDSVRSASSKEGSPSKERRSKLPSVKFERPPESSGPAYQMARKAEIVTAVPVPHAARAPKTVHGLHITGVPPDLPEPSVADRSSGPGRGLSVNRFFC</sequence>
<proteinExistence type="predicted"/>
<evidence type="ECO:0000313" key="4">
    <source>
        <dbReference type="Proteomes" id="UP000626109"/>
    </source>
</evidence>
<evidence type="ECO:0000313" key="2">
    <source>
        <dbReference type="EMBL" id="CAE8608996.1"/>
    </source>
</evidence>
<dbReference type="AlphaFoldDB" id="A0A813JVV2"/>
<dbReference type="EMBL" id="CAJNNW010026271">
    <property type="protein sequence ID" value="CAE8684089.1"/>
    <property type="molecule type" value="Genomic_DNA"/>
</dbReference>
<dbReference type="Proteomes" id="UP000626109">
    <property type="component" value="Unassembled WGS sequence"/>
</dbReference>
<protein>
    <submittedName>
        <fullName evidence="3">Uncharacterized protein</fullName>
    </submittedName>
</protein>
<evidence type="ECO:0000313" key="3">
    <source>
        <dbReference type="EMBL" id="CAE8684089.1"/>
    </source>
</evidence>
<organism evidence="3 4">
    <name type="scientific">Polarella glacialis</name>
    <name type="common">Dinoflagellate</name>
    <dbReference type="NCBI Taxonomy" id="89957"/>
    <lineage>
        <taxon>Eukaryota</taxon>
        <taxon>Sar</taxon>
        <taxon>Alveolata</taxon>
        <taxon>Dinophyceae</taxon>
        <taxon>Suessiales</taxon>
        <taxon>Suessiaceae</taxon>
        <taxon>Polarella</taxon>
    </lineage>
</organism>
<comment type="caution">
    <text evidence="3">The sequence shown here is derived from an EMBL/GenBank/DDBJ whole genome shotgun (WGS) entry which is preliminary data.</text>
</comment>
<feature type="region of interest" description="Disordered" evidence="1">
    <location>
        <begin position="288"/>
        <end position="320"/>
    </location>
</feature>
<dbReference type="OrthoDB" id="485314at2759"/>
<accession>A0A813JVV2</accession>
<keyword evidence="5" id="KW-1185">Reference proteome</keyword>
<name>A0A813JVV2_POLGL</name>
<evidence type="ECO:0000256" key="1">
    <source>
        <dbReference type="SAM" id="MobiDB-lite"/>
    </source>
</evidence>